<gene>
    <name evidence="1" type="ordered locus">Cyagr_1268</name>
</gene>
<name>K9P7A7_CYAGP</name>
<protein>
    <submittedName>
        <fullName evidence="1">Uncharacterized protein</fullName>
    </submittedName>
</protein>
<dbReference type="eggNOG" id="ENOG5032TXB">
    <property type="taxonomic scope" value="Bacteria"/>
</dbReference>
<dbReference type="AlphaFoldDB" id="K9P7A7"/>
<dbReference type="HOGENOM" id="CLU_758180_0_0_3"/>
<evidence type="ECO:0000313" key="2">
    <source>
        <dbReference type="Proteomes" id="UP000010388"/>
    </source>
</evidence>
<proteinExistence type="predicted"/>
<dbReference type="KEGG" id="cgc:Cyagr_1268"/>
<evidence type="ECO:0000313" key="1">
    <source>
        <dbReference type="EMBL" id="AFY28444.1"/>
    </source>
</evidence>
<reference evidence="2" key="1">
    <citation type="journal article" date="2013" name="Proc. Natl. Acad. Sci. U.S.A.">
        <title>Improving the coverage of the cyanobacterial phylum using diversity-driven genome sequencing.</title>
        <authorList>
            <person name="Shih P.M."/>
            <person name="Wu D."/>
            <person name="Latifi A."/>
            <person name="Axen S.D."/>
            <person name="Fewer D.P."/>
            <person name="Talla E."/>
            <person name="Calteau A."/>
            <person name="Cai F."/>
            <person name="Tandeau de Marsac N."/>
            <person name="Rippka R."/>
            <person name="Herdman M."/>
            <person name="Sivonen K."/>
            <person name="Coursin T."/>
            <person name="Laurent T."/>
            <person name="Goodwin L."/>
            <person name="Nolan M."/>
            <person name="Davenport K.W."/>
            <person name="Han C.S."/>
            <person name="Rubin E.M."/>
            <person name="Eisen J.A."/>
            <person name="Woyke T."/>
            <person name="Gugger M."/>
            <person name="Kerfeld C.A."/>
        </authorList>
    </citation>
    <scope>NUCLEOTIDE SEQUENCE [LARGE SCALE GENOMIC DNA]</scope>
    <source>
        <strain evidence="2">ATCC 27147 / PCC 6307</strain>
    </source>
</reference>
<dbReference type="Proteomes" id="UP000010388">
    <property type="component" value="Chromosome"/>
</dbReference>
<dbReference type="EMBL" id="CP003495">
    <property type="protein sequence ID" value="AFY28444.1"/>
    <property type="molecule type" value="Genomic_DNA"/>
</dbReference>
<sequence>MEAVEIQSLIQDGLLPDLRMAHIRVDDGLLVIKDKVPFRVFRDCSYDECSNLDICDSSGSVIGMLLGTRSLGPVNVRALTEWQLAAYLLEREYVEFDQPIPFAFDYVVIDSSRVNDYQRKMKDSSEIWGSYSHVNTNSRSSAIRQCQSITAIQGMRLPTPFHKVALERAVQASHPFERYLKYYHELELLFDWIVVKKIQALQNDLQGAAKLISSYQSGDLPRLKDLILTYCNDAPKVHSLLANILDYRITGAKIFQDYGKEGNPLKDSWSDMCTDLGKGYFLNPPTKGMPKNQDKYDKIILESAAYWIFRIRCCIAHHRIGEYLLSQNDDEFVIEFGERLLLGTIGIILENPDLHGMME</sequence>
<organism evidence="1 2">
    <name type="scientific">Cyanobium gracile (strain ATCC 27147 / PCC 6307)</name>
    <dbReference type="NCBI Taxonomy" id="292564"/>
    <lineage>
        <taxon>Bacteria</taxon>
        <taxon>Bacillati</taxon>
        <taxon>Cyanobacteriota</taxon>
        <taxon>Cyanophyceae</taxon>
        <taxon>Synechococcales</taxon>
        <taxon>Prochlorococcaceae</taxon>
        <taxon>Cyanobium</taxon>
    </lineage>
</organism>
<accession>K9P7A7</accession>